<sequence length="117" mass="14102">MKEVLIPLKEQTNICYHRFDCHTQSFVETRHIELQNGGMVIIEGAYVLHPSLHADWDFRLFMDIDKQLQKERIFLRNGQSNALPFFEKWIPLEEEYIKRYDIMKHCDSCFCLHEELV</sequence>
<reference evidence="1" key="1">
    <citation type="submission" date="2012-11" db="EMBL/GenBank/DDBJ databases">
        <title>Dependencies among metagenomic species, viruses, plasmids and units of genetic variation.</title>
        <authorList>
            <person name="Nielsen H.B."/>
            <person name="Almeida M."/>
            <person name="Juncker A.S."/>
            <person name="Rasmussen S."/>
            <person name="Li J."/>
            <person name="Sunagawa S."/>
            <person name="Plichta D."/>
            <person name="Gautier L."/>
            <person name="Le Chatelier E."/>
            <person name="Peletier E."/>
            <person name="Bonde I."/>
            <person name="Nielsen T."/>
            <person name="Manichanh C."/>
            <person name="Arumugam M."/>
            <person name="Batto J."/>
            <person name="Santos M.B.Q.D."/>
            <person name="Blom N."/>
            <person name="Borruel N."/>
            <person name="Burgdorf K.S."/>
            <person name="Boumezbeur F."/>
            <person name="Casellas F."/>
            <person name="Dore J."/>
            <person name="Guarner F."/>
            <person name="Hansen T."/>
            <person name="Hildebrand F."/>
            <person name="Kaas R.S."/>
            <person name="Kennedy S."/>
            <person name="Kristiansen K."/>
            <person name="Kultima J.R."/>
            <person name="Leonard P."/>
            <person name="Levenez F."/>
            <person name="Lund O."/>
            <person name="Moumen B."/>
            <person name="Le Paslier D."/>
            <person name="Pons N."/>
            <person name="Pedersen O."/>
            <person name="Prifti E."/>
            <person name="Qin J."/>
            <person name="Raes J."/>
            <person name="Tap J."/>
            <person name="Tims S."/>
            <person name="Ussery D.W."/>
            <person name="Yamada T."/>
            <person name="MetaHit consortium"/>
            <person name="Renault P."/>
            <person name="Sicheritz-Ponten T."/>
            <person name="Bork P."/>
            <person name="Wang J."/>
            <person name="Brunak S."/>
            <person name="Ehrlich S.D."/>
        </authorList>
    </citation>
    <scope>NUCLEOTIDE SEQUENCE [LARGE SCALE GENOMIC DNA]</scope>
</reference>
<dbReference type="Gene3D" id="3.40.50.300">
    <property type="entry name" value="P-loop containing nucleotide triphosphate hydrolases"/>
    <property type="match status" value="1"/>
</dbReference>
<dbReference type="RefSeq" id="WP_022420524.1">
    <property type="nucleotide sequence ID" value="NZ_FR898583.1"/>
</dbReference>
<evidence type="ECO:0008006" key="3">
    <source>
        <dbReference type="Google" id="ProtNLM"/>
    </source>
</evidence>
<dbReference type="InterPro" id="IPR027417">
    <property type="entry name" value="P-loop_NTPase"/>
</dbReference>
<protein>
    <recommendedName>
        <fullName evidence="3">Uridine kinase</fullName>
    </recommendedName>
</protein>
<dbReference type="SUPFAM" id="SSF52540">
    <property type="entry name" value="P-loop containing nucleoside triphosphate hydrolases"/>
    <property type="match status" value="1"/>
</dbReference>
<evidence type="ECO:0000313" key="2">
    <source>
        <dbReference type="Proteomes" id="UP000018093"/>
    </source>
</evidence>
<gene>
    <name evidence="1" type="ORF">BN631_01216</name>
</gene>
<dbReference type="EMBL" id="CBIN010000130">
    <property type="protein sequence ID" value="CDE22730.1"/>
    <property type="molecule type" value="Genomic_DNA"/>
</dbReference>
<evidence type="ECO:0000313" key="1">
    <source>
        <dbReference type="EMBL" id="CDE22730.1"/>
    </source>
</evidence>
<dbReference type="AlphaFoldDB" id="R7G6J2"/>
<proteinExistence type="predicted"/>
<accession>R7G6J2</accession>
<dbReference type="Proteomes" id="UP000018093">
    <property type="component" value="Unassembled WGS sequence"/>
</dbReference>
<comment type="caution">
    <text evidence="1">The sequence shown here is derived from an EMBL/GenBank/DDBJ whole genome shotgun (WGS) entry which is preliminary data.</text>
</comment>
<organism evidence="1 2">
    <name type="scientific">Amedibacillus dolichus CAG:375</name>
    <dbReference type="NCBI Taxonomy" id="1263076"/>
    <lineage>
        <taxon>Bacteria</taxon>
        <taxon>Bacillati</taxon>
        <taxon>Bacillota</taxon>
        <taxon>Erysipelotrichia</taxon>
        <taxon>Erysipelotrichales</taxon>
        <taxon>Erysipelotrichaceae</taxon>
        <taxon>Amedibacillus</taxon>
    </lineage>
</organism>
<name>R7G6J2_9FIRM</name>